<proteinExistence type="predicted"/>
<organism evidence="2 3">
    <name type="scientific">Dryococelus australis</name>
    <dbReference type="NCBI Taxonomy" id="614101"/>
    <lineage>
        <taxon>Eukaryota</taxon>
        <taxon>Metazoa</taxon>
        <taxon>Ecdysozoa</taxon>
        <taxon>Arthropoda</taxon>
        <taxon>Hexapoda</taxon>
        <taxon>Insecta</taxon>
        <taxon>Pterygota</taxon>
        <taxon>Neoptera</taxon>
        <taxon>Polyneoptera</taxon>
        <taxon>Phasmatodea</taxon>
        <taxon>Verophasmatodea</taxon>
        <taxon>Anareolatae</taxon>
        <taxon>Phasmatidae</taxon>
        <taxon>Eurycanthinae</taxon>
        <taxon>Dryococelus</taxon>
    </lineage>
</organism>
<evidence type="ECO:0000313" key="2">
    <source>
        <dbReference type="EMBL" id="KAJ8888303.1"/>
    </source>
</evidence>
<accession>A0ABQ9HV90</accession>
<gene>
    <name evidence="2" type="ORF">PR048_007790</name>
</gene>
<comment type="caution">
    <text evidence="2">The sequence shown here is derived from an EMBL/GenBank/DDBJ whole genome shotgun (WGS) entry which is preliminary data.</text>
</comment>
<feature type="region of interest" description="Disordered" evidence="1">
    <location>
        <begin position="461"/>
        <end position="490"/>
    </location>
</feature>
<protein>
    <recommendedName>
        <fullName evidence="4">SWIM-type domain-containing protein</fullName>
    </recommendedName>
</protein>
<keyword evidence="3" id="KW-1185">Reference proteome</keyword>
<evidence type="ECO:0000256" key="1">
    <source>
        <dbReference type="SAM" id="MobiDB-lite"/>
    </source>
</evidence>
<dbReference type="EMBL" id="JARBHB010000003">
    <property type="protein sequence ID" value="KAJ8888303.1"/>
    <property type="molecule type" value="Genomic_DNA"/>
</dbReference>
<dbReference type="Proteomes" id="UP001159363">
    <property type="component" value="Chromosome 3"/>
</dbReference>
<feature type="compositionally biased region" description="Pro residues" evidence="1">
    <location>
        <begin position="473"/>
        <end position="489"/>
    </location>
</feature>
<name>A0ABQ9HV90_9NEOP</name>
<evidence type="ECO:0008006" key="4">
    <source>
        <dbReference type="Google" id="ProtNLM"/>
    </source>
</evidence>
<reference evidence="2 3" key="1">
    <citation type="submission" date="2023-02" db="EMBL/GenBank/DDBJ databases">
        <title>LHISI_Scaffold_Assembly.</title>
        <authorList>
            <person name="Stuart O.P."/>
            <person name="Cleave R."/>
            <person name="Magrath M.J.L."/>
            <person name="Mikheyev A.S."/>
        </authorList>
    </citation>
    <scope>NUCLEOTIDE SEQUENCE [LARGE SCALE GENOMIC DNA]</scope>
    <source>
        <strain evidence="2">Daus_M_001</strain>
        <tissue evidence="2">Leg muscle</tissue>
    </source>
</reference>
<feature type="region of interest" description="Disordered" evidence="1">
    <location>
        <begin position="503"/>
        <end position="522"/>
    </location>
</feature>
<sequence>MPDYTTGLHGIYRRCTMQAMSRHECVADIFACDIVPSIVFYLATSPAAWSSYVQGRLQCSGRWNEVGHTRPGGLSGFCLVKGRNYARFVKQALRSHVADTHSSSFPAWTCQTSAFAHKWGGLFVSACKTLKGGTLMLPCRCTVKLFGEFAHMPDDTCPCDKGCWDPGRGDQGRIEELARNSARGIWKHPEETSWLPKLEGKAVKLEVVIQLAWSWRKVARTRVLTAVGAAARGQQSAPGAALCRAHISPAREPACSLSCIINAVLFPTASPLPFRLSPSRRSASTAHVPCRPDESASARSLERHLLVDSHSFAMEHLLQSQYYTRLHFPRLFEGIPGYDTVSLIHRDLEVWRQQASTHQYILVKAKTGVYRASQAEVTSCVLAPSPPPPTRDKYNVVETCQCSVVARRRPLCAQGMRLLARIIAPSSHSRPHDGGITCKLLWTNNYTLLLPLTAQSGFRTARAGVGGRRGRRLPPPPRPTTNLPPPPPIQNTFTPGAKVAERLARSPPTKANRVQSPAGSPDFRKWESCWTMSLVGGFSRGSPISLVPSFR</sequence>
<evidence type="ECO:0000313" key="3">
    <source>
        <dbReference type="Proteomes" id="UP001159363"/>
    </source>
</evidence>